<feature type="region of interest" description="Disordered" evidence="1">
    <location>
        <begin position="294"/>
        <end position="315"/>
    </location>
</feature>
<sequence length="432" mass="47687">MPVQSTLAMTDGLLPNLSPTPTTPTTEGTGKSTEEGDAPAAKNEIHITTSLKLYISSKSKQKKKIWVQVTSENDFLVTVVPGETTYDDFLDLVAATCDLKVPNTGDIVAENKPDLNWNVTLTRVKGWLKSDAKTVTDASSYDSWIAAIVACKANDKKKEPLPCLALRMRNPADLVKRGKQADILAKRAKLKKAMELRKSAKRKAGDDIEEEMCEDKEGEIDPEDWNDVDFHMRALFDANPINREYDNHCPVFLHPAVPGRYILLTMAACQEWAMAIMDEKMPAVNMLSPPKTLNWEDLGSPSKKKKTSPTPAPAPMAEDKAIWCRLMVEAFAEASKGCTKEINAPSPPSSDGIPYVPESEAAIGDYLRFLNLRNLDRVLDVLTSNDIHSHKMFRAGSSLGRQEVLSLGLTFGVVTALYDNVARFDRFLSNSA</sequence>
<evidence type="ECO:0000256" key="1">
    <source>
        <dbReference type="SAM" id="MobiDB-lite"/>
    </source>
</evidence>
<organism evidence="2 3">
    <name type="scientific">Puccinia graminis f. sp. tritici</name>
    <dbReference type="NCBI Taxonomy" id="56615"/>
    <lineage>
        <taxon>Eukaryota</taxon>
        <taxon>Fungi</taxon>
        <taxon>Dikarya</taxon>
        <taxon>Basidiomycota</taxon>
        <taxon>Pucciniomycotina</taxon>
        <taxon>Pucciniomycetes</taxon>
        <taxon>Pucciniales</taxon>
        <taxon>Pucciniaceae</taxon>
        <taxon>Puccinia</taxon>
    </lineage>
</organism>
<gene>
    <name evidence="2" type="ORF">PGTUg99_004236</name>
</gene>
<evidence type="ECO:0000313" key="3">
    <source>
        <dbReference type="Proteomes" id="UP000325313"/>
    </source>
</evidence>
<evidence type="ECO:0000313" key="2">
    <source>
        <dbReference type="EMBL" id="KAA1127846.1"/>
    </source>
</evidence>
<proteinExistence type="predicted"/>
<comment type="caution">
    <text evidence="2">The sequence shown here is derived from an EMBL/GenBank/DDBJ whole genome shotgun (WGS) entry which is preliminary data.</text>
</comment>
<dbReference type="Proteomes" id="UP000325313">
    <property type="component" value="Unassembled WGS sequence"/>
</dbReference>
<feature type="region of interest" description="Disordered" evidence="1">
    <location>
        <begin position="1"/>
        <end position="41"/>
    </location>
</feature>
<feature type="compositionally biased region" description="Low complexity" evidence="1">
    <location>
        <begin position="19"/>
        <end position="31"/>
    </location>
</feature>
<accession>A0A5B0RPE9</accession>
<reference evidence="2 3" key="1">
    <citation type="submission" date="2019-05" db="EMBL/GenBank/DDBJ databases">
        <title>Emergence of the Ug99 lineage of the wheat stem rust pathogen through somatic hybridization.</title>
        <authorList>
            <person name="Li F."/>
            <person name="Upadhyaya N.M."/>
            <person name="Sperschneider J."/>
            <person name="Matny O."/>
            <person name="Nguyen-Phuc H."/>
            <person name="Mago R."/>
            <person name="Raley C."/>
            <person name="Miller M.E."/>
            <person name="Silverstein K.A.T."/>
            <person name="Henningsen E."/>
            <person name="Hirsch C.D."/>
            <person name="Visser B."/>
            <person name="Pretorius Z.A."/>
            <person name="Steffenson B.J."/>
            <person name="Schwessinger B."/>
            <person name="Dodds P.N."/>
            <person name="Figueroa M."/>
        </authorList>
    </citation>
    <scope>NUCLEOTIDE SEQUENCE [LARGE SCALE GENOMIC DNA]</scope>
    <source>
        <strain evidence="2 3">Ug99</strain>
    </source>
</reference>
<protein>
    <submittedName>
        <fullName evidence="2">Uncharacterized protein</fullName>
    </submittedName>
</protein>
<dbReference type="EMBL" id="VDEP01000148">
    <property type="protein sequence ID" value="KAA1127846.1"/>
    <property type="molecule type" value="Genomic_DNA"/>
</dbReference>
<name>A0A5B0RPE9_PUCGR</name>
<dbReference type="AlphaFoldDB" id="A0A5B0RPE9"/>